<dbReference type="AlphaFoldDB" id="A0A7S2N403"/>
<sequence length="141" mass="15021">MGFGGNGKGKSGWTPIWQLSWQPWGKGGKGKGKGKGHRGFKIEQKVWIGGIPEEVTYKELFELMKPAGAKWVECFTGNGKGTGVACFATEEAAKAAIESLQGCEIQDAKLELDVWVRKPKESEVPPDPSLSAPAPAPAAVP</sequence>
<dbReference type="SUPFAM" id="SSF54928">
    <property type="entry name" value="RNA-binding domain, RBD"/>
    <property type="match status" value="1"/>
</dbReference>
<dbReference type="SMART" id="SM00360">
    <property type="entry name" value="RRM"/>
    <property type="match status" value="1"/>
</dbReference>
<dbReference type="Gene3D" id="3.30.70.330">
    <property type="match status" value="1"/>
</dbReference>
<dbReference type="InterPro" id="IPR012677">
    <property type="entry name" value="Nucleotide-bd_a/b_plait_sf"/>
</dbReference>
<dbReference type="CDD" id="cd00590">
    <property type="entry name" value="RRM_SF"/>
    <property type="match status" value="1"/>
</dbReference>
<evidence type="ECO:0000256" key="2">
    <source>
        <dbReference type="SAM" id="MobiDB-lite"/>
    </source>
</evidence>
<dbReference type="InterPro" id="IPR000504">
    <property type="entry name" value="RRM_dom"/>
</dbReference>
<gene>
    <name evidence="4" type="ORF">AAND1436_LOCUS41028</name>
</gene>
<accession>A0A7S2N403</accession>
<dbReference type="InterPro" id="IPR035979">
    <property type="entry name" value="RBD_domain_sf"/>
</dbReference>
<dbReference type="EMBL" id="HBGQ01086094">
    <property type="protein sequence ID" value="CAD9518797.1"/>
    <property type="molecule type" value="Transcribed_RNA"/>
</dbReference>
<dbReference type="GO" id="GO:0003723">
    <property type="term" value="F:RNA binding"/>
    <property type="evidence" value="ECO:0007669"/>
    <property type="project" value="UniProtKB-UniRule"/>
</dbReference>
<protein>
    <recommendedName>
        <fullName evidence="3">RRM domain-containing protein</fullName>
    </recommendedName>
</protein>
<proteinExistence type="predicted"/>
<feature type="domain" description="RRM" evidence="3">
    <location>
        <begin position="44"/>
        <end position="117"/>
    </location>
</feature>
<dbReference type="PROSITE" id="PS50102">
    <property type="entry name" value="RRM"/>
    <property type="match status" value="1"/>
</dbReference>
<reference evidence="4" key="1">
    <citation type="submission" date="2021-01" db="EMBL/GenBank/DDBJ databases">
        <authorList>
            <person name="Corre E."/>
            <person name="Pelletier E."/>
            <person name="Niang G."/>
            <person name="Scheremetjew M."/>
            <person name="Finn R."/>
            <person name="Kale V."/>
            <person name="Holt S."/>
            <person name="Cochrane G."/>
            <person name="Meng A."/>
            <person name="Brown T."/>
            <person name="Cohen L."/>
        </authorList>
    </citation>
    <scope>NUCLEOTIDE SEQUENCE</scope>
    <source>
        <strain evidence="4">CCMP2222</strain>
    </source>
</reference>
<organism evidence="4">
    <name type="scientific">Alexandrium andersonii</name>
    <dbReference type="NCBI Taxonomy" id="327968"/>
    <lineage>
        <taxon>Eukaryota</taxon>
        <taxon>Sar</taxon>
        <taxon>Alveolata</taxon>
        <taxon>Dinophyceae</taxon>
        <taxon>Gonyaulacales</taxon>
        <taxon>Pyrocystaceae</taxon>
        <taxon>Alexandrium</taxon>
    </lineage>
</organism>
<dbReference type="Pfam" id="PF00076">
    <property type="entry name" value="RRM_1"/>
    <property type="match status" value="1"/>
</dbReference>
<evidence type="ECO:0000259" key="3">
    <source>
        <dbReference type="PROSITE" id="PS50102"/>
    </source>
</evidence>
<keyword evidence="1" id="KW-0694">RNA-binding</keyword>
<evidence type="ECO:0000256" key="1">
    <source>
        <dbReference type="PROSITE-ProRule" id="PRU00176"/>
    </source>
</evidence>
<feature type="region of interest" description="Disordered" evidence="2">
    <location>
        <begin position="120"/>
        <end position="141"/>
    </location>
</feature>
<name>A0A7S2N403_9DINO</name>
<evidence type="ECO:0000313" key="4">
    <source>
        <dbReference type="EMBL" id="CAD9518797.1"/>
    </source>
</evidence>